<feature type="compositionally biased region" description="Polar residues" evidence="1">
    <location>
        <begin position="16"/>
        <end position="26"/>
    </location>
</feature>
<evidence type="ECO:0000313" key="2">
    <source>
        <dbReference type="EnsemblPlants" id="OMERI04G16790.1"/>
    </source>
</evidence>
<accession>A0A0E0DGL3</accession>
<dbReference type="HOGENOM" id="CLU_2125041_0_0_1"/>
<feature type="compositionally biased region" description="Basic and acidic residues" evidence="1">
    <location>
        <begin position="55"/>
        <end position="68"/>
    </location>
</feature>
<reference evidence="2" key="1">
    <citation type="submission" date="2015-04" db="UniProtKB">
        <authorList>
            <consortium name="EnsemblPlants"/>
        </authorList>
    </citation>
    <scope>IDENTIFICATION</scope>
</reference>
<name>A0A0E0DGL3_9ORYZ</name>
<feature type="compositionally biased region" description="Acidic residues" evidence="1">
    <location>
        <begin position="27"/>
        <end position="36"/>
    </location>
</feature>
<proteinExistence type="predicted"/>
<protein>
    <submittedName>
        <fullName evidence="2">Uncharacterized protein</fullName>
    </submittedName>
</protein>
<dbReference type="EnsemblPlants" id="OMERI04G16790.1">
    <property type="protein sequence ID" value="OMERI04G16790.1"/>
    <property type="gene ID" value="OMERI04G16790"/>
</dbReference>
<dbReference type="Proteomes" id="UP000008021">
    <property type="component" value="Chromosome 4"/>
</dbReference>
<dbReference type="STRING" id="40149.A0A0E0DGL3"/>
<evidence type="ECO:0000256" key="1">
    <source>
        <dbReference type="SAM" id="MobiDB-lite"/>
    </source>
</evidence>
<evidence type="ECO:0000313" key="3">
    <source>
        <dbReference type="Proteomes" id="UP000008021"/>
    </source>
</evidence>
<reference evidence="2" key="2">
    <citation type="submission" date="2018-05" db="EMBL/GenBank/DDBJ databases">
        <title>OmerRS3 (Oryza meridionalis Reference Sequence Version 3).</title>
        <authorList>
            <person name="Zhang J."/>
            <person name="Kudrna D."/>
            <person name="Lee S."/>
            <person name="Talag J."/>
            <person name="Welchert J."/>
            <person name="Wing R.A."/>
        </authorList>
    </citation>
    <scope>NUCLEOTIDE SEQUENCE [LARGE SCALE GENOMIC DNA]</scope>
    <source>
        <strain evidence="2">cv. OR44</strain>
    </source>
</reference>
<feature type="compositionally biased region" description="Basic residues" evidence="1">
    <location>
        <begin position="1"/>
        <end position="11"/>
    </location>
</feature>
<sequence length="114" mass="13122">MATRRRRRSRCWCRSTGSPRWSSSWPTEEEEEEADGNGDVSDGEERVKPPKKRRFEPCGDRSRHREVEETPPQLVGGRSDAASAPRTKRLLVPGRILTEFMLQLDKSIVISWVN</sequence>
<dbReference type="Gramene" id="OMERI04G16790.1">
    <property type="protein sequence ID" value="OMERI04G16790.1"/>
    <property type="gene ID" value="OMERI04G16790"/>
</dbReference>
<organism evidence="2">
    <name type="scientific">Oryza meridionalis</name>
    <dbReference type="NCBI Taxonomy" id="40149"/>
    <lineage>
        <taxon>Eukaryota</taxon>
        <taxon>Viridiplantae</taxon>
        <taxon>Streptophyta</taxon>
        <taxon>Embryophyta</taxon>
        <taxon>Tracheophyta</taxon>
        <taxon>Spermatophyta</taxon>
        <taxon>Magnoliopsida</taxon>
        <taxon>Liliopsida</taxon>
        <taxon>Poales</taxon>
        <taxon>Poaceae</taxon>
        <taxon>BOP clade</taxon>
        <taxon>Oryzoideae</taxon>
        <taxon>Oryzeae</taxon>
        <taxon>Oryzinae</taxon>
        <taxon>Oryza</taxon>
    </lineage>
</organism>
<dbReference type="AlphaFoldDB" id="A0A0E0DGL3"/>
<feature type="region of interest" description="Disordered" evidence="1">
    <location>
        <begin position="1"/>
        <end position="86"/>
    </location>
</feature>
<keyword evidence="3" id="KW-1185">Reference proteome</keyword>